<evidence type="ECO:0000313" key="1">
    <source>
        <dbReference type="EMBL" id="QUC07601.1"/>
    </source>
</evidence>
<proteinExistence type="predicted"/>
<dbReference type="Proteomes" id="UP000678513">
    <property type="component" value="Chromosome"/>
</dbReference>
<evidence type="ECO:0000313" key="2">
    <source>
        <dbReference type="Proteomes" id="UP000678513"/>
    </source>
</evidence>
<sequence>MNKVKFPALIGDSPLAILAAIGTTRLIYDFADDEARLAWDATDHCPILFSAIPTVEAVADELYKIIKNIPADVAVPSGPVGFPPPGRSPDKLRVEQGDLPDLVSSLVSEKSDSEKATVRAWLGSLITDLTVDSKKRGSISNFIASSGGQSIATMLKNTLTVVQKKPDYLLQALVKWRRSQKECTGEYLDHRAVWKAIEDGAGVPKMRGVPGATWLALMSYPLWITTATGKHAHTSGWHLISKPRGSAKELRLPLWEEPIGPAAIKALVEHPALDADMMESLSQEVRLLGVFHICRARRLGGDHSAGVLAPVIR</sequence>
<name>A0ABX7Y436_9ACTN</name>
<protein>
    <submittedName>
        <fullName evidence="1">Uncharacterized protein</fullName>
    </submittedName>
</protein>
<organism evidence="1 2">
    <name type="scientific">Arachnia rubra</name>
    <dbReference type="NCBI Taxonomy" id="1547448"/>
    <lineage>
        <taxon>Bacteria</taxon>
        <taxon>Bacillati</taxon>
        <taxon>Actinomycetota</taxon>
        <taxon>Actinomycetes</taxon>
        <taxon>Propionibacteriales</taxon>
        <taxon>Propionibacteriaceae</taxon>
        <taxon>Arachnia</taxon>
    </lineage>
</organism>
<keyword evidence="2" id="KW-1185">Reference proteome</keyword>
<dbReference type="RefSeq" id="WP_212322184.1">
    <property type="nucleotide sequence ID" value="NZ_AP024463.1"/>
</dbReference>
<reference evidence="1 2" key="1">
    <citation type="submission" date="2021-03" db="EMBL/GenBank/DDBJ databases">
        <title>Human Oral Microbial Genomes.</title>
        <authorList>
            <person name="Johnston C.D."/>
            <person name="Chen T."/>
            <person name="Dewhirst F.E."/>
        </authorList>
    </citation>
    <scope>NUCLEOTIDE SEQUENCE [LARGE SCALE GENOMIC DNA]</scope>
    <source>
        <strain evidence="1 2">DSMZ 100122</strain>
    </source>
</reference>
<gene>
    <name evidence="1" type="ORF">J5A65_11775</name>
</gene>
<dbReference type="EMBL" id="CP072384">
    <property type="protein sequence ID" value="QUC07601.1"/>
    <property type="molecule type" value="Genomic_DNA"/>
</dbReference>
<accession>A0ABX7Y436</accession>